<sequence>MWAISTKTIAHKWAPTKSSAGNVNVVGFVGRVETRVVAQVPRFVQPGCHPVYELTKKAIAHKLSAARWAPTRAVVGAQIRVGIVGRVEPV</sequence>
<protein>
    <submittedName>
        <fullName evidence="1">Uncharacterized protein</fullName>
    </submittedName>
</protein>
<reference evidence="1" key="1">
    <citation type="journal article" date="2014" name="Int. J. Syst. Evol. Microbiol.">
        <title>Complete genome sequence of Corynebacterium casei LMG S-19264T (=DSM 44701T), isolated from a smear-ripened cheese.</title>
        <authorList>
            <consortium name="US DOE Joint Genome Institute (JGI-PGF)"/>
            <person name="Walter F."/>
            <person name="Albersmeier A."/>
            <person name="Kalinowski J."/>
            <person name="Ruckert C."/>
        </authorList>
    </citation>
    <scope>NUCLEOTIDE SEQUENCE</scope>
    <source>
        <strain evidence="1">JCM 30078</strain>
    </source>
</reference>
<dbReference type="AlphaFoldDB" id="A0A917Q0T9"/>
<keyword evidence="2" id="KW-1185">Reference proteome</keyword>
<gene>
    <name evidence="1" type="ORF">GCM10009304_32830</name>
</gene>
<evidence type="ECO:0000313" key="2">
    <source>
        <dbReference type="Proteomes" id="UP000635983"/>
    </source>
</evidence>
<name>A0A917Q0T9_9PSED</name>
<accession>A0A917Q0T9</accession>
<comment type="caution">
    <text evidence="1">The sequence shown here is derived from an EMBL/GenBank/DDBJ whole genome shotgun (WGS) entry which is preliminary data.</text>
</comment>
<dbReference type="EMBL" id="BMPO01000008">
    <property type="protein sequence ID" value="GGK04240.1"/>
    <property type="molecule type" value="Genomic_DNA"/>
</dbReference>
<dbReference type="Proteomes" id="UP000635983">
    <property type="component" value="Unassembled WGS sequence"/>
</dbReference>
<evidence type="ECO:0000313" key="1">
    <source>
        <dbReference type="EMBL" id="GGK04240.1"/>
    </source>
</evidence>
<proteinExistence type="predicted"/>
<reference evidence="1" key="2">
    <citation type="submission" date="2020-09" db="EMBL/GenBank/DDBJ databases">
        <authorList>
            <person name="Sun Q."/>
            <person name="Ohkuma M."/>
        </authorList>
    </citation>
    <scope>NUCLEOTIDE SEQUENCE</scope>
    <source>
        <strain evidence="1">JCM 30078</strain>
    </source>
</reference>
<organism evidence="1 2">
    <name type="scientific">Pseudomonas matsuisoli</name>
    <dbReference type="NCBI Taxonomy" id="1515666"/>
    <lineage>
        <taxon>Bacteria</taxon>
        <taxon>Pseudomonadati</taxon>
        <taxon>Pseudomonadota</taxon>
        <taxon>Gammaproteobacteria</taxon>
        <taxon>Pseudomonadales</taxon>
        <taxon>Pseudomonadaceae</taxon>
        <taxon>Pseudomonas</taxon>
    </lineage>
</organism>